<feature type="domain" description="Blue (type 1) copper" evidence="9">
    <location>
        <begin position="94"/>
        <end position="167"/>
    </location>
</feature>
<name>A0A9E7SUP1_9EURY</name>
<dbReference type="GO" id="GO:0005507">
    <property type="term" value="F:copper ion binding"/>
    <property type="evidence" value="ECO:0007669"/>
    <property type="project" value="InterPro"/>
</dbReference>
<evidence type="ECO:0000256" key="7">
    <source>
        <dbReference type="SAM" id="MobiDB-lite"/>
    </source>
</evidence>
<dbReference type="PANTHER" id="PTHR34192:SF10">
    <property type="entry name" value="PLASTOCYANIN MAJOR ISOFORM, CHLOROPLASTIC-RELATED"/>
    <property type="match status" value="1"/>
</dbReference>
<feature type="compositionally biased region" description="Acidic residues" evidence="7">
    <location>
        <begin position="43"/>
        <end position="54"/>
    </location>
</feature>
<dbReference type="RefSeq" id="WP_254156001.1">
    <property type="nucleotide sequence ID" value="NZ_CP100355.1"/>
</dbReference>
<keyword evidence="6 8" id="KW-0472">Membrane</keyword>
<evidence type="ECO:0000256" key="8">
    <source>
        <dbReference type="SAM" id="Phobius"/>
    </source>
</evidence>
<dbReference type="Pfam" id="PF00127">
    <property type="entry name" value="Copper-bind"/>
    <property type="match status" value="1"/>
</dbReference>
<reference evidence="10" key="1">
    <citation type="submission" date="2022-06" db="EMBL/GenBank/DDBJ databases">
        <title>Diverse halophilic archaea isolated from saline environments.</title>
        <authorList>
            <person name="Cui H.-L."/>
        </authorList>
    </citation>
    <scope>NUCLEOTIDE SEQUENCE</scope>
    <source>
        <strain evidence="10">WLHS1</strain>
    </source>
</reference>
<dbReference type="SUPFAM" id="SSF49503">
    <property type="entry name" value="Cupredoxins"/>
    <property type="match status" value="1"/>
</dbReference>
<keyword evidence="11" id="KW-1185">Reference proteome</keyword>
<keyword evidence="3" id="KW-0479">Metal-binding</keyword>
<evidence type="ECO:0000256" key="5">
    <source>
        <dbReference type="ARBA" id="ARBA00023008"/>
    </source>
</evidence>
<dbReference type="GO" id="GO:0009055">
    <property type="term" value="F:electron transfer activity"/>
    <property type="evidence" value="ECO:0007669"/>
    <property type="project" value="InterPro"/>
</dbReference>
<organism evidence="10 11">
    <name type="scientific">Natronosalvus rutilus</name>
    <dbReference type="NCBI Taxonomy" id="2953753"/>
    <lineage>
        <taxon>Archaea</taxon>
        <taxon>Methanobacteriati</taxon>
        <taxon>Methanobacteriota</taxon>
        <taxon>Stenosarchaea group</taxon>
        <taxon>Halobacteria</taxon>
        <taxon>Halobacteriales</taxon>
        <taxon>Natrialbaceae</taxon>
        <taxon>Natronosalvus</taxon>
    </lineage>
</organism>
<sequence length="220" mass="23331">MDVRGSDSERTECTHDRREVLRSLALGLTALAVPWPVSAQEDGGADNETEDGDANETQGADNGEGDQNGDGGTAGESVTVELVDYAYEPGTESPLEIPPGTLVEFVWITDNHNVAVDSQPDDASWDGYEPIENAGFEYEFTFETEGEYEFHCDPHLSLGMVGTIAVNPEASIGGDDGGGEGIPSLVPDPAVTLLVATLTSLVVVMTLVYAFLKYGSDPNE</sequence>
<evidence type="ECO:0000259" key="9">
    <source>
        <dbReference type="Pfam" id="PF00127"/>
    </source>
</evidence>
<dbReference type="PANTHER" id="PTHR34192">
    <property type="entry name" value="PLASTOCYANIN MAJOR ISOFORM, CHLOROPLASTIC-RELATED"/>
    <property type="match status" value="1"/>
</dbReference>
<evidence type="ECO:0000256" key="4">
    <source>
        <dbReference type="ARBA" id="ARBA00022982"/>
    </source>
</evidence>
<keyword evidence="8" id="KW-0812">Transmembrane</keyword>
<evidence type="ECO:0000256" key="1">
    <source>
        <dbReference type="ARBA" id="ARBA00004370"/>
    </source>
</evidence>
<accession>A0A9E7SUP1</accession>
<dbReference type="InterPro" id="IPR008972">
    <property type="entry name" value="Cupredoxin"/>
</dbReference>
<dbReference type="GO" id="GO:0016020">
    <property type="term" value="C:membrane"/>
    <property type="evidence" value="ECO:0007669"/>
    <property type="project" value="UniProtKB-SubCell"/>
</dbReference>
<dbReference type="Gene3D" id="2.60.40.420">
    <property type="entry name" value="Cupredoxins - blue copper proteins"/>
    <property type="match status" value="1"/>
</dbReference>
<evidence type="ECO:0000256" key="2">
    <source>
        <dbReference type="ARBA" id="ARBA00022448"/>
    </source>
</evidence>
<feature type="region of interest" description="Disordered" evidence="7">
    <location>
        <begin position="35"/>
        <end position="75"/>
    </location>
</feature>
<dbReference type="AlphaFoldDB" id="A0A9E7SUP1"/>
<dbReference type="KEGG" id="sawl:NGM29_10250"/>
<proteinExistence type="predicted"/>
<feature type="transmembrane region" description="Helical" evidence="8">
    <location>
        <begin position="190"/>
        <end position="212"/>
    </location>
</feature>
<keyword evidence="8" id="KW-1133">Transmembrane helix</keyword>
<dbReference type="EMBL" id="CP100355">
    <property type="protein sequence ID" value="UTF52181.1"/>
    <property type="molecule type" value="Genomic_DNA"/>
</dbReference>
<dbReference type="GeneID" id="73290430"/>
<comment type="subcellular location">
    <subcellularLocation>
        <location evidence="1">Membrane</location>
    </subcellularLocation>
</comment>
<dbReference type="InterPro" id="IPR028871">
    <property type="entry name" value="BlueCu_1_BS"/>
</dbReference>
<evidence type="ECO:0000313" key="11">
    <source>
        <dbReference type="Proteomes" id="UP001056855"/>
    </source>
</evidence>
<dbReference type="PROSITE" id="PS00196">
    <property type="entry name" value="COPPER_BLUE"/>
    <property type="match status" value="1"/>
</dbReference>
<keyword evidence="4" id="KW-0249">Electron transport</keyword>
<dbReference type="Proteomes" id="UP001056855">
    <property type="component" value="Chromosome"/>
</dbReference>
<evidence type="ECO:0000256" key="3">
    <source>
        <dbReference type="ARBA" id="ARBA00022723"/>
    </source>
</evidence>
<dbReference type="InterPro" id="IPR000923">
    <property type="entry name" value="BlueCu_1"/>
</dbReference>
<evidence type="ECO:0000313" key="10">
    <source>
        <dbReference type="EMBL" id="UTF52181.1"/>
    </source>
</evidence>
<evidence type="ECO:0000256" key="6">
    <source>
        <dbReference type="ARBA" id="ARBA00023136"/>
    </source>
</evidence>
<gene>
    <name evidence="10" type="ORF">NGM29_10250</name>
</gene>
<keyword evidence="5" id="KW-0186">Copper</keyword>
<protein>
    <submittedName>
        <fullName evidence="10">Plastocyanin/azurin family copper-binding protein</fullName>
    </submittedName>
</protein>
<keyword evidence="2" id="KW-0813">Transport</keyword>